<dbReference type="GeneID" id="120269083"/>
<proteinExistence type="predicted"/>
<dbReference type="AlphaFoldDB" id="A0AB40BXS5"/>
<accession>A0AB40BXS5</accession>
<dbReference type="RefSeq" id="XP_039132308.1">
    <property type="nucleotide sequence ID" value="XM_039276374.1"/>
</dbReference>
<sequence length="329" mass="37281">MEEGIYIVVRESKLGFDEEYVEKGVQNPSFEWIDHIIGESNIFAPWELGKAIAFALYILFDCGIRAIEGSSSKLGTGQASVPLFKAEPYGIWSLRIKTLLRSWGLWDLVENGTRSSEDETQANALMEKDARALHFIQQALDEKIITRISEAQTAKEAWDLLKMEHQGSTKMVTVKLHTLRQEFEIAKMKNMKTTQDYVNRITSLVYRVRQPGDTLTRSNRVVGPAQDLTTLTVEQLGGSLRAHEARLNLYEDNNIEEKAFEARVTTDDHAQAQFRGRGAFRGRFRGHGRGRTDEARGSQGSRGFVQCHHCKKYGHEKPNAGIEKKQPLI</sequence>
<feature type="region of interest" description="Disordered" evidence="1">
    <location>
        <begin position="281"/>
        <end position="301"/>
    </location>
</feature>
<keyword evidence="2" id="KW-1185">Reference proteome</keyword>
<evidence type="ECO:0000313" key="2">
    <source>
        <dbReference type="Proteomes" id="UP001515500"/>
    </source>
</evidence>
<gene>
    <name evidence="3" type="primary">LOC120269083</name>
</gene>
<name>A0AB40BXS5_DIOCR</name>
<organism evidence="2 3">
    <name type="scientific">Dioscorea cayennensis subsp. rotundata</name>
    <name type="common">White Guinea yam</name>
    <name type="synonym">Dioscorea rotundata</name>
    <dbReference type="NCBI Taxonomy" id="55577"/>
    <lineage>
        <taxon>Eukaryota</taxon>
        <taxon>Viridiplantae</taxon>
        <taxon>Streptophyta</taxon>
        <taxon>Embryophyta</taxon>
        <taxon>Tracheophyta</taxon>
        <taxon>Spermatophyta</taxon>
        <taxon>Magnoliopsida</taxon>
        <taxon>Liliopsida</taxon>
        <taxon>Dioscoreales</taxon>
        <taxon>Dioscoreaceae</taxon>
        <taxon>Dioscorea</taxon>
    </lineage>
</organism>
<dbReference type="Proteomes" id="UP001515500">
    <property type="component" value="Chromosome 9"/>
</dbReference>
<dbReference type="Pfam" id="PF14223">
    <property type="entry name" value="Retrotran_gag_2"/>
    <property type="match status" value="1"/>
</dbReference>
<protein>
    <submittedName>
        <fullName evidence="3">Uncharacterized protein LOC120269083</fullName>
    </submittedName>
</protein>
<dbReference type="PANTHER" id="PTHR35317:SF35">
    <property type="entry name" value="DUF4219 DOMAIN-CONTAINING PROTEIN"/>
    <property type="match status" value="1"/>
</dbReference>
<reference evidence="3" key="1">
    <citation type="submission" date="2025-08" db="UniProtKB">
        <authorList>
            <consortium name="RefSeq"/>
        </authorList>
    </citation>
    <scope>IDENTIFICATION</scope>
</reference>
<evidence type="ECO:0000313" key="3">
    <source>
        <dbReference type="RefSeq" id="XP_039132308.1"/>
    </source>
</evidence>
<evidence type="ECO:0000256" key="1">
    <source>
        <dbReference type="SAM" id="MobiDB-lite"/>
    </source>
</evidence>
<dbReference type="PANTHER" id="PTHR35317">
    <property type="entry name" value="OS04G0629600 PROTEIN"/>
    <property type="match status" value="1"/>
</dbReference>